<dbReference type="PROSITE" id="PS52015">
    <property type="entry name" value="TONB_CTD"/>
    <property type="match status" value="1"/>
</dbReference>
<dbReference type="InterPro" id="IPR037066">
    <property type="entry name" value="Plug_dom_sf"/>
</dbReference>
<feature type="transmembrane region" description="Helical" evidence="10">
    <location>
        <begin position="39"/>
        <end position="61"/>
    </location>
</feature>
<organism evidence="12 13">
    <name type="scientific">Aquirufa nivalisilvae</name>
    <dbReference type="NCBI Taxonomy" id="2516557"/>
    <lineage>
        <taxon>Bacteria</taxon>
        <taxon>Pseudomonadati</taxon>
        <taxon>Bacteroidota</taxon>
        <taxon>Cytophagia</taxon>
        <taxon>Cytophagales</taxon>
        <taxon>Flectobacillaceae</taxon>
        <taxon>Aquirufa</taxon>
    </lineage>
</organism>
<feature type="transmembrane region" description="Helical" evidence="10">
    <location>
        <begin position="97"/>
        <end position="118"/>
    </location>
</feature>
<dbReference type="Pfam" id="PF03544">
    <property type="entry name" value="TonB_C"/>
    <property type="match status" value="1"/>
</dbReference>
<dbReference type="InterPro" id="IPR006260">
    <property type="entry name" value="TonB/TolA_C"/>
</dbReference>
<evidence type="ECO:0000256" key="5">
    <source>
        <dbReference type="ARBA" id="ARBA00022519"/>
    </source>
</evidence>
<evidence type="ECO:0000256" key="6">
    <source>
        <dbReference type="ARBA" id="ARBA00022692"/>
    </source>
</evidence>
<feature type="domain" description="TonB C-terminal" evidence="11">
    <location>
        <begin position="436"/>
        <end position="527"/>
    </location>
</feature>
<keyword evidence="13" id="KW-1185">Reference proteome</keyword>
<protein>
    <recommendedName>
        <fullName evidence="11">TonB C-terminal domain-containing protein</fullName>
    </recommendedName>
</protein>
<dbReference type="PANTHER" id="PTHR33446:SF2">
    <property type="entry name" value="PROTEIN TONB"/>
    <property type="match status" value="1"/>
</dbReference>
<keyword evidence="8 10" id="KW-1133">Transmembrane helix</keyword>
<dbReference type="Proteomes" id="UP000245468">
    <property type="component" value="Chromosome"/>
</dbReference>
<keyword evidence="5" id="KW-0997">Cell inner membrane</keyword>
<sequence length="527" mass="58983">MMNNALLIYLLKSSLLSGIFYGYYVLVLRNNRFHTYNRFYLLVSMLLSVLVPCFQFSFFSFDEAEVAGAGKAIYLLSASAKSTPEQFSWMNLPWLEYGIWTFYLISIGLLSYFLYQVIKIYQMKRRNPSIPMEGFEFIETDEEDAPFSFLQFLFWKKSISISEPNGQAIFKHELTHIQQRHTIDRVICQIITSLFWINPFYWLMHKELQNIHEFIADREAVGSNNVNAFAQMILQSHYGNHFLNPGHSFYYSSIKRRIVMLTTSKNTPYAYLRKVLALPLALMAIGIFSIQVTAQEKNEAVSPSKIGISFSKNAPVKPAIRKKAPNKDLPPPPPPPLAVRAIPAAPGVPPAPPVNPLYVVDGKIERTLVLSKMNPNDIQSVNVLKGAMANEKYGKDGINGVVEISTKNHVTTNVSTNISTNQNVNIVVEEPATFPGGVNAFLSYLSANVNYPEEAKKANISGKAYVQFTVAADGTLSDISVLRSPGYGLAEEALRLIKASGKWVPAKSHDTNIASKFVQPIAFSLVK</sequence>
<dbReference type="GO" id="GO:0055085">
    <property type="term" value="P:transmembrane transport"/>
    <property type="evidence" value="ECO:0007669"/>
    <property type="project" value="InterPro"/>
</dbReference>
<dbReference type="PANTHER" id="PTHR33446">
    <property type="entry name" value="PROTEIN TONB-RELATED"/>
    <property type="match status" value="1"/>
</dbReference>
<dbReference type="InterPro" id="IPR037682">
    <property type="entry name" value="TonB_C"/>
</dbReference>
<accession>A0A2S2DYT3</accession>
<feature type="transmembrane region" description="Helical" evidence="10">
    <location>
        <begin position="275"/>
        <end position="294"/>
    </location>
</feature>
<dbReference type="Gene3D" id="3.30.1150.10">
    <property type="match status" value="1"/>
</dbReference>
<gene>
    <name evidence="12" type="ORF">HME7025_02602</name>
</gene>
<dbReference type="SUPFAM" id="SSF56935">
    <property type="entry name" value="Porins"/>
    <property type="match status" value="1"/>
</dbReference>
<dbReference type="GO" id="GO:0031992">
    <property type="term" value="F:energy transducer activity"/>
    <property type="evidence" value="ECO:0007669"/>
    <property type="project" value="TreeGrafter"/>
</dbReference>
<evidence type="ECO:0000256" key="3">
    <source>
        <dbReference type="ARBA" id="ARBA00022448"/>
    </source>
</evidence>
<dbReference type="EMBL" id="CP029346">
    <property type="protein sequence ID" value="AWL10442.1"/>
    <property type="molecule type" value="Genomic_DNA"/>
</dbReference>
<evidence type="ECO:0000256" key="9">
    <source>
        <dbReference type="ARBA" id="ARBA00023136"/>
    </source>
</evidence>
<keyword evidence="6 10" id="KW-0812">Transmembrane</keyword>
<evidence type="ECO:0000313" key="13">
    <source>
        <dbReference type="Proteomes" id="UP000245468"/>
    </source>
</evidence>
<dbReference type="Pfam" id="PF05569">
    <property type="entry name" value="Peptidase_M56"/>
    <property type="match status" value="1"/>
</dbReference>
<dbReference type="OrthoDB" id="1522859at2"/>
<name>A0A2S2DYT3_9BACT</name>
<dbReference type="Gene3D" id="2.170.130.10">
    <property type="entry name" value="TonB-dependent receptor, plug domain"/>
    <property type="match status" value="1"/>
</dbReference>
<dbReference type="KEGG" id="psez:HME7025_02602"/>
<reference evidence="13" key="1">
    <citation type="submission" date="2018-05" db="EMBL/GenBank/DDBJ databases">
        <title>Pseudarcicella sp. HME7025 Genome sequencing and assembly.</title>
        <authorList>
            <person name="Kim H."/>
            <person name="Kang H."/>
            <person name="Joh K."/>
        </authorList>
    </citation>
    <scope>NUCLEOTIDE SEQUENCE [LARGE SCALE GENOMIC DNA]</scope>
    <source>
        <strain evidence="13">HME7025</strain>
    </source>
</reference>
<keyword evidence="9 10" id="KW-0472">Membrane</keyword>
<dbReference type="SUPFAM" id="SSF74653">
    <property type="entry name" value="TolA/TonB C-terminal domain"/>
    <property type="match status" value="1"/>
</dbReference>
<evidence type="ECO:0000256" key="1">
    <source>
        <dbReference type="ARBA" id="ARBA00004383"/>
    </source>
</evidence>
<evidence type="ECO:0000256" key="10">
    <source>
        <dbReference type="SAM" id="Phobius"/>
    </source>
</evidence>
<evidence type="ECO:0000259" key="11">
    <source>
        <dbReference type="PROSITE" id="PS52015"/>
    </source>
</evidence>
<keyword evidence="3" id="KW-0813">Transport</keyword>
<comment type="subcellular location">
    <subcellularLocation>
        <location evidence="1">Cell inner membrane</location>
        <topology evidence="1">Single-pass membrane protein</topology>
        <orientation evidence="1">Periplasmic side</orientation>
    </subcellularLocation>
</comment>
<dbReference type="GO" id="GO:0098797">
    <property type="term" value="C:plasma membrane protein complex"/>
    <property type="evidence" value="ECO:0007669"/>
    <property type="project" value="TreeGrafter"/>
</dbReference>
<evidence type="ECO:0000313" key="12">
    <source>
        <dbReference type="EMBL" id="AWL10442.1"/>
    </source>
</evidence>
<evidence type="ECO:0000256" key="7">
    <source>
        <dbReference type="ARBA" id="ARBA00022927"/>
    </source>
</evidence>
<feature type="transmembrane region" description="Helical" evidence="10">
    <location>
        <begin position="6"/>
        <end position="27"/>
    </location>
</feature>
<dbReference type="GO" id="GO:0015031">
    <property type="term" value="P:protein transport"/>
    <property type="evidence" value="ECO:0007669"/>
    <property type="project" value="UniProtKB-KW"/>
</dbReference>
<keyword evidence="4" id="KW-1003">Cell membrane</keyword>
<evidence type="ECO:0000256" key="8">
    <source>
        <dbReference type="ARBA" id="ARBA00022989"/>
    </source>
</evidence>
<evidence type="ECO:0000256" key="2">
    <source>
        <dbReference type="ARBA" id="ARBA00006555"/>
    </source>
</evidence>
<keyword evidence="7" id="KW-0653">Protein transport</keyword>
<proteinExistence type="inferred from homology"/>
<dbReference type="RefSeq" id="WP_109324715.1">
    <property type="nucleotide sequence ID" value="NZ_CP029346.1"/>
</dbReference>
<dbReference type="AlphaFoldDB" id="A0A2S2DYT3"/>
<evidence type="ECO:0000256" key="4">
    <source>
        <dbReference type="ARBA" id="ARBA00022475"/>
    </source>
</evidence>
<dbReference type="InterPro" id="IPR008756">
    <property type="entry name" value="Peptidase_M56"/>
</dbReference>
<comment type="similarity">
    <text evidence="2">Belongs to the TonB family.</text>
</comment>
<dbReference type="NCBIfam" id="TIGR01352">
    <property type="entry name" value="tonB_Cterm"/>
    <property type="match status" value="1"/>
</dbReference>
<dbReference type="InterPro" id="IPR051045">
    <property type="entry name" value="TonB-dependent_transducer"/>
</dbReference>